<accession>A0A067TJW8</accession>
<dbReference type="AlphaFoldDB" id="A0A067TJW8"/>
<sequence length="278" mass="30581">MSFTNINDPAGVAALLEQLKSSTAWQELTAATSSNSTPEVKVPTPTPASTSSLQPAASSDAGQFTGPIDDISNILPLTGSTVASLLSQLQPFSTGPDPCTTSIDFGLEYGEFQNNDPVVNIPPFVSGRTEPAGDRRNFTFRQSLPVLSEQADDAPFVATIQKIKTDQDELERRLWIDREAIYTKYHEKVKIANTKAQMIGAVVSQHELNMITDAFKKEIFKFDHERAIPAWDGLVSRQQLELAQIKVPTMFVTSDLKDRERQQHVIKVLETILGPKAP</sequence>
<proteinExistence type="predicted"/>
<dbReference type="EMBL" id="KL142368">
    <property type="protein sequence ID" value="KDR83490.1"/>
    <property type="molecule type" value="Genomic_DNA"/>
</dbReference>
<evidence type="ECO:0000313" key="3">
    <source>
        <dbReference type="Proteomes" id="UP000027222"/>
    </source>
</evidence>
<protein>
    <submittedName>
        <fullName evidence="2">Uncharacterized protein</fullName>
    </submittedName>
</protein>
<reference evidence="3" key="1">
    <citation type="journal article" date="2014" name="Proc. Natl. Acad. Sci. U.S.A.">
        <title>Extensive sampling of basidiomycete genomes demonstrates inadequacy of the white-rot/brown-rot paradigm for wood decay fungi.</title>
        <authorList>
            <person name="Riley R."/>
            <person name="Salamov A.A."/>
            <person name="Brown D.W."/>
            <person name="Nagy L.G."/>
            <person name="Floudas D."/>
            <person name="Held B.W."/>
            <person name="Levasseur A."/>
            <person name="Lombard V."/>
            <person name="Morin E."/>
            <person name="Otillar R."/>
            <person name="Lindquist E.A."/>
            <person name="Sun H."/>
            <person name="LaButti K.M."/>
            <person name="Schmutz J."/>
            <person name="Jabbour D."/>
            <person name="Luo H."/>
            <person name="Baker S.E."/>
            <person name="Pisabarro A.G."/>
            <person name="Walton J.D."/>
            <person name="Blanchette R.A."/>
            <person name="Henrissat B."/>
            <person name="Martin F."/>
            <person name="Cullen D."/>
            <person name="Hibbett D.S."/>
            <person name="Grigoriev I.V."/>
        </authorList>
    </citation>
    <scope>NUCLEOTIDE SEQUENCE [LARGE SCALE GENOMIC DNA]</scope>
    <source>
        <strain evidence="3">CBS 339.88</strain>
    </source>
</reference>
<organism evidence="2 3">
    <name type="scientific">Galerina marginata (strain CBS 339.88)</name>
    <dbReference type="NCBI Taxonomy" id="685588"/>
    <lineage>
        <taxon>Eukaryota</taxon>
        <taxon>Fungi</taxon>
        <taxon>Dikarya</taxon>
        <taxon>Basidiomycota</taxon>
        <taxon>Agaricomycotina</taxon>
        <taxon>Agaricomycetes</taxon>
        <taxon>Agaricomycetidae</taxon>
        <taxon>Agaricales</taxon>
        <taxon>Agaricineae</taxon>
        <taxon>Strophariaceae</taxon>
        <taxon>Galerina</taxon>
    </lineage>
</organism>
<keyword evidence="3" id="KW-1185">Reference proteome</keyword>
<evidence type="ECO:0000313" key="2">
    <source>
        <dbReference type="EMBL" id="KDR83490.1"/>
    </source>
</evidence>
<evidence type="ECO:0000256" key="1">
    <source>
        <dbReference type="SAM" id="MobiDB-lite"/>
    </source>
</evidence>
<dbReference type="OrthoDB" id="21617at2759"/>
<gene>
    <name evidence="2" type="ORF">GALMADRAFT_85687</name>
</gene>
<feature type="compositionally biased region" description="Polar residues" evidence="1">
    <location>
        <begin position="29"/>
        <end position="38"/>
    </location>
</feature>
<dbReference type="Proteomes" id="UP000027222">
    <property type="component" value="Unassembled WGS sequence"/>
</dbReference>
<name>A0A067TJW8_GALM3</name>
<feature type="compositionally biased region" description="Polar residues" evidence="1">
    <location>
        <begin position="47"/>
        <end position="62"/>
    </location>
</feature>
<dbReference type="HOGENOM" id="CLU_074421_0_0_1"/>
<feature type="region of interest" description="Disordered" evidence="1">
    <location>
        <begin position="29"/>
        <end position="65"/>
    </location>
</feature>